<name>A0A1B3TNZ1_HELEA</name>
<accession>A0A1B3TNZ1</accession>
<feature type="non-terminal residue" evidence="7">
    <location>
        <position position="520"/>
    </location>
</feature>
<evidence type="ECO:0000259" key="5">
    <source>
        <dbReference type="Pfam" id="PF00501"/>
    </source>
</evidence>
<comment type="subcellular location">
    <subcellularLocation>
        <location evidence="1">Peroxisome</location>
    </subcellularLocation>
</comment>
<evidence type="ECO:0000256" key="1">
    <source>
        <dbReference type="ARBA" id="ARBA00004275"/>
    </source>
</evidence>
<evidence type="ECO:0000313" key="7">
    <source>
        <dbReference type="EMBL" id="AOG75366.1"/>
    </source>
</evidence>
<dbReference type="InterPro" id="IPR045851">
    <property type="entry name" value="AMP-bd_C_sf"/>
</dbReference>
<dbReference type="SUPFAM" id="SSF56801">
    <property type="entry name" value="Acetyl-CoA synthetase-like"/>
    <property type="match status" value="1"/>
</dbReference>
<dbReference type="Gene3D" id="3.40.50.12780">
    <property type="entry name" value="N-terminal domain of ligase-like"/>
    <property type="match status" value="1"/>
</dbReference>
<evidence type="ECO:0000256" key="4">
    <source>
        <dbReference type="ARBA" id="ARBA00023140"/>
    </source>
</evidence>
<dbReference type="AlphaFoldDB" id="A0A1B3TNZ1"/>
<keyword evidence="4" id="KW-0576">Peroxisome</keyword>
<dbReference type="PROSITE" id="PS00455">
    <property type="entry name" value="AMP_BINDING"/>
    <property type="match status" value="1"/>
</dbReference>
<dbReference type="PANTHER" id="PTHR24096">
    <property type="entry name" value="LONG-CHAIN-FATTY-ACID--COA LIGASE"/>
    <property type="match status" value="1"/>
</dbReference>
<protein>
    <submittedName>
        <fullName evidence="7">Luciferase-like 2</fullName>
    </submittedName>
</protein>
<dbReference type="Pfam" id="PF00501">
    <property type="entry name" value="AMP-binding"/>
    <property type="match status" value="1"/>
</dbReference>
<dbReference type="Pfam" id="PF13193">
    <property type="entry name" value="AMP-binding_C"/>
    <property type="match status" value="1"/>
</dbReference>
<dbReference type="InterPro" id="IPR000873">
    <property type="entry name" value="AMP-dep_synth/lig_dom"/>
</dbReference>
<proteinExistence type="evidence at transcript level"/>
<feature type="non-terminal residue" evidence="7">
    <location>
        <position position="1"/>
    </location>
</feature>
<dbReference type="InterPro" id="IPR025110">
    <property type="entry name" value="AMP-bd_C"/>
</dbReference>
<dbReference type="EMBL" id="KU925741">
    <property type="protein sequence ID" value="AOG75366.1"/>
    <property type="molecule type" value="mRNA"/>
</dbReference>
<dbReference type="PANTHER" id="PTHR24096:SF149">
    <property type="entry name" value="AMP-BINDING DOMAIN-CONTAINING PROTEIN-RELATED"/>
    <property type="match status" value="1"/>
</dbReference>
<evidence type="ECO:0000256" key="3">
    <source>
        <dbReference type="ARBA" id="ARBA00022598"/>
    </source>
</evidence>
<keyword evidence="3" id="KW-0436">Ligase</keyword>
<comment type="similarity">
    <text evidence="2">Belongs to the ATP-dependent AMP-binding enzyme family.</text>
</comment>
<dbReference type="GO" id="GO:0005777">
    <property type="term" value="C:peroxisome"/>
    <property type="evidence" value="ECO:0007669"/>
    <property type="project" value="UniProtKB-SubCell"/>
</dbReference>
<dbReference type="Gene3D" id="3.30.300.30">
    <property type="match status" value="1"/>
</dbReference>
<dbReference type="InterPro" id="IPR020845">
    <property type="entry name" value="AMP-binding_CS"/>
</dbReference>
<organism evidence="7">
    <name type="scientific">Heliconius erato</name>
    <name type="common">Crimson patched longwing butterfly</name>
    <dbReference type="NCBI Taxonomy" id="33431"/>
    <lineage>
        <taxon>Eukaryota</taxon>
        <taxon>Metazoa</taxon>
        <taxon>Ecdysozoa</taxon>
        <taxon>Arthropoda</taxon>
        <taxon>Hexapoda</taxon>
        <taxon>Insecta</taxon>
        <taxon>Pterygota</taxon>
        <taxon>Neoptera</taxon>
        <taxon>Endopterygota</taxon>
        <taxon>Lepidoptera</taxon>
        <taxon>Glossata</taxon>
        <taxon>Ditrysia</taxon>
        <taxon>Papilionoidea</taxon>
        <taxon>Nymphalidae</taxon>
        <taxon>Heliconiinae</taxon>
        <taxon>Heliconiini</taxon>
        <taxon>Heliconius</taxon>
    </lineage>
</organism>
<dbReference type="GO" id="GO:0016405">
    <property type="term" value="F:CoA-ligase activity"/>
    <property type="evidence" value="ECO:0007669"/>
    <property type="project" value="TreeGrafter"/>
</dbReference>
<dbReference type="InterPro" id="IPR042099">
    <property type="entry name" value="ANL_N_sf"/>
</dbReference>
<feature type="domain" description="AMP-binding enzyme C-terminal" evidence="6">
    <location>
        <begin position="428"/>
        <end position="504"/>
    </location>
</feature>
<evidence type="ECO:0000259" key="6">
    <source>
        <dbReference type="Pfam" id="PF13193"/>
    </source>
</evidence>
<feature type="domain" description="AMP-dependent synthetase/ligase" evidence="5">
    <location>
        <begin position="19"/>
        <end position="377"/>
    </location>
</feature>
<evidence type="ECO:0000256" key="2">
    <source>
        <dbReference type="ARBA" id="ARBA00006432"/>
    </source>
</evidence>
<sequence length="520" mass="58588">MEISSRYHLGHLLLDHIKAHLDVVAQIDAATKEKRTYGSALSRSIKLARSLRVLGYKPGDVVAVGGRNNLDIHIPFFASVFNGLTSVGVDPYFKYDEIYKLFELTKPKLAFCQRDFQEVYERVAADLGLQMKIITFDGDCTISDIIDMYDTKELEQDFKPEEFDIEKINVFLIPTSGSTGKLKIAVFKHEPFMLKLLEFLKVNKERKVAKRRTLYLSPVQWISSYFICFTSSITGDTKIQTSKPDDIDHIIEMINDYKPQSSLISPTLVSTFLTRKDEVDLTCFEVINVVGSKFNPDTFEKFKKLLSENCLILDAYGQTEMIGPILLANPLSPPGSCGKPVFGYTMKLVDPDSGLEIKEPNVTGEMWAKGHSFAGYYNDPEETKLAFSKDGYYKTGDLLYRDEVGNYFFVDRIKSLIKYRNYIVIPSELEDVIRLHTSVKDVCVVGVKDPVDGERPVACVVKKDSCDVTAKEIKDLVESKLSKNKALSGGVVFLDTIPLTSTGKLAKKRILQIVSNSNRE</sequence>
<reference evidence="7" key="1">
    <citation type="journal article" date="2016" name="Genome Biol. Evol.">
        <title>Gene Duplication and Gene Expression Changes Play a Role in the Evolution of Candidate Pollen Feeding Genes in Heliconius Butterflies.</title>
        <authorList>
            <person name="Smith G."/>
            <person name="Macias-Munoz A."/>
            <person name="Briscoe A.D."/>
        </authorList>
    </citation>
    <scope>NUCLEOTIDE SEQUENCE</scope>
</reference>